<proteinExistence type="predicted"/>
<evidence type="ECO:0000313" key="3">
    <source>
        <dbReference type="Proteomes" id="UP000265520"/>
    </source>
</evidence>
<feature type="compositionally biased region" description="Basic and acidic residues" evidence="1">
    <location>
        <begin position="1"/>
        <end position="14"/>
    </location>
</feature>
<accession>A0A392W719</accession>
<reference evidence="2 3" key="1">
    <citation type="journal article" date="2018" name="Front. Plant Sci.">
        <title>Red Clover (Trifolium pratense) and Zigzag Clover (T. medium) - A Picture of Genomic Similarities and Differences.</title>
        <authorList>
            <person name="Dluhosova J."/>
            <person name="Istvanek J."/>
            <person name="Nedelnik J."/>
            <person name="Repkova J."/>
        </authorList>
    </citation>
    <scope>NUCLEOTIDE SEQUENCE [LARGE SCALE GENOMIC DNA]</scope>
    <source>
        <strain evidence="3">cv. 10/8</strain>
        <tissue evidence="2">Leaf</tissue>
    </source>
</reference>
<sequence length="67" mass="7463">NDQNVEEKKEEGKATTETASHGNKDFTNILEETFPTVGVTVDRKEERNDKVVEVEVDAQGDIKMDGP</sequence>
<keyword evidence="3" id="KW-1185">Reference proteome</keyword>
<dbReference type="AlphaFoldDB" id="A0A392W719"/>
<feature type="non-terminal residue" evidence="2">
    <location>
        <position position="1"/>
    </location>
</feature>
<protein>
    <submittedName>
        <fullName evidence="2">Uncharacterized protein</fullName>
    </submittedName>
</protein>
<feature type="region of interest" description="Disordered" evidence="1">
    <location>
        <begin position="1"/>
        <end position="27"/>
    </location>
</feature>
<name>A0A392W719_9FABA</name>
<dbReference type="Proteomes" id="UP000265520">
    <property type="component" value="Unassembled WGS sequence"/>
</dbReference>
<evidence type="ECO:0000313" key="2">
    <source>
        <dbReference type="EMBL" id="MCI95559.1"/>
    </source>
</evidence>
<feature type="non-terminal residue" evidence="2">
    <location>
        <position position="67"/>
    </location>
</feature>
<comment type="caution">
    <text evidence="2">The sequence shown here is derived from an EMBL/GenBank/DDBJ whole genome shotgun (WGS) entry which is preliminary data.</text>
</comment>
<organism evidence="2 3">
    <name type="scientific">Trifolium medium</name>
    <dbReference type="NCBI Taxonomy" id="97028"/>
    <lineage>
        <taxon>Eukaryota</taxon>
        <taxon>Viridiplantae</taxon>
        <taxon>Streptophyta</taxon>
        <taxon>Embryophyta</taxon>
        <taxon>Tracheophyta</taxon>
        <taxon>Spermatophyta</taxon>
        <taxon>Magnoliopsida</taxon>
        <taxon>eudicotyledons</taxon>
        <taxon>Gunneridae</taxon>
        <taxon>Pentapetalae</taxon>
        <taxon>rosids</taxon>
        <taxon>fabids</taxon>
        <taxon>Fabales</taxon>
        <taxon>Fabaceae</taxon>
        <taxon>Papilionoideae</taxon>
        <taxon>50 kb inversion clade</taxon>
        <taxon>NPAAA clade</taxon>
        <taxon>Hologalegina</taxon>
        <taxon>IRL clade</taxon>
        <taxon>Trifolieae</taxon>
        <taxon>Trifolium</taxon>
    </lineage>
</organism>
<evidence type="ECO:0000256" key="1">
    <source>
        <dbReference type="SAM" id="MobiDB-lite"/>
    </source>
</evidence>
<dbReference type="EMBL" id="LXQA011390592">
    <property type="protein sequence ID" value="MCI95559.1"/>
    <property type="molecule type" value="Genomic_DNA"/>
</dbReference>